<evidence type="ECO:0000313" key="2">
    <source>
        <dbReference type="Proteomes" id="UP000028534"/>
    </source>
</evidence>
<dbReference type="RefSeq" id="WP_155276454.1">
    <property type="nucleotide sequence ID" value="NZ_JGVR01000024.1"/>
</dbReference>
<dbReference type="EMBL" id="JGVR01000024">
    <property type="protein sequence ID" value="KEZ17167.1"/>
    <property type="molecule type" value="Genomic_DNA"/>
</dbReference>
<accession>A0A084EGS5</accession>
<protein>
    <recommendedName>
        <fullName evidence="3">Lipoprotein</fullName>
    </recommendedName>
</protein>
<dbReference type="AlphaFoldDB" id="A0A084EGS5"/>
<comment type="caution">
    <text evidence="1">The sequence shown here is derived from an EMBL/GenBank/DDBJ whole genome shotgun (WGS) entry which is preliminary data.</text>
</comment>
<dbReference type="Proteomes" id="UP000028534">
    <property type="component" value="Unassembled WGS sequence"/>
</dbReference>
<sequence length="113" mass="12102">MRAILVLPLLALAACQSERDTLIEAAKTSAADKLRDPSSAQFKDVDVCKAPGMVVGQINGKNSFGAYTGFEIFVYKKPLAHLSSEYQTDIEGDGSGGAMIDLINECYAESPKK</sequence>
<dbReference type="PROSITE" id="PS51257">
    <property type="entry name" value="PROKAR_LIPOPROTEIN"/>
    <property type="match status" value="1"/>
</dbReference>
<evidence type="ECO:0008006" key="3">
    <source>
        <dbReference type="Google" id="ProtNLM"/>
    </source>
</evidence>
<organism evidence="1 2">
    <name type="scientific">Sphingobium yanoikuyae</name>
    <name type="common">Sphingomonas yanoikuyae</name>
    <dbReference type="NCBI Taxonomy" id="13690"/>
    <lineage>
        <taxon>Bacteria</taxon>
        <taxon>Pseudomonadati</taxon>
        <taxon>Pseudomonadota</taxon>
        <taxon>Alphaproteobacteria</taxon>
        <taxon>Sphingomonadales</taxon>
        <taxon>Sphingomonadaceae</taxon>
        <taxon>Sphingobium</taxon>
    </lineage>
</organism>
<proteinExistence type="predicted"/>
<evidence type="ECO:0000313" key="1">
    <source>
        <dbReference type="EMBL" id="KEZ17167.1"/>
    </source>
</evidence>
<dbReference type="PATRIC" id="fig|13690.10.peg.3753"/>
<gene>
    <name evidence="1" type="ORF">CP98_03665</name>
</gene>
<name>A0A084EGS5_SPHYA</name>
<reference evidence="1 2" key="1">
    <citation type="submission" date="2014-03" db="EMBL/GenBank/DDBJ databases">
        <title>Genome sequence of Sphingobium yanoikuyae B1.</title>
        <authorList>
            <person name="Gan H.M."/>
            <person name="Gan H.Y."/>
            <person name="Savka M.A."/>
        </authorList>
    </citation>
    <scope>NUCLEOTIDE SEQUENCE [LARGE SCALE GENOMIC DNA]</scope>
    <source>
        <strain evidence="1 2">B1</strain>
    </source>
</reference>